<keyword evidence="2" id="KW-1185">Reference proteome</keyword>
<sequence>MPRQLFHRLRRKPTRSGPIASATALATSNHEPCAVGHAPALFDLVHLSNLIDQMPVGAVDIYAVEACVNGVVRAGDEVADDAYAYNPLWTATQQDPPRGPGA</sequence>
<reference evidence="1 2" key="1">
    <citation type="submission" date="2018-10" db="EMBL/GenBank/DDBJ databases">
        <title>Pan-genome distribution and transcriptional activeness of fungal secondary metabolism genes in Aspergillus section Fumigati.</title>
        <authorList>
            <person name="Takahashi H."/>
            <person name="Umemura M."/>
            <person name="Ninomiya A."/>
            <person name="Kusuya Y."/>
            <person name="Urayama S."/>
            <person name="Shimizu M."/>
            <person name="Watanabe A."/>
            <person name="Kamei K."/>
            <person name="Yaguchi T."/>
            <person name="Hagiwara D."/>
        </authorList>
    </citation>
    <scope>NUCLEOTIDE SEQUENCE [LARGE SCALE GENOMIC DNA]</scope>
    <source>
        <strain evidence="1 2">IFM 55266</strain>
    </source>
</reference>
<name>A0A9P3B5J2_9EURO</name>
<proteinExistence type="predicted"/>
<comment type="caution">
    <text evidence="1">The sequence shown here is derived from an EMBL/GenBank/DDBJ whole genome shotgun (WGS) entry which is preliminary data.</text>
</comment>
<dbReference type="Proteomes" id="UP001043456">
    <property type="component" value="Unassembled WGS sequence"/>
</dbReference>
<dbReference type="RefSeq" id="XP_043153920.1">
    <property type="nucleotide sequence ID" value="XM_043297985.1"/>
</dbReference>
<gene>
    <name evidence="1" type="ORF">Asppvi_001692</name>
</gene>
<accession>A0A9P3B5J2</accession>
<dbReference type="AlphaFoldDB" id="A0A9P3B5J2"/>
<evidence type="ECO:0000313" key="2">
    <source>
        <dbReference type="Proteomes" id="UP001043456"/>
    </source>
</evidence>
<protein>
    <submittedName>
        <fullName evidence="1">Uncharacterized protein</fullName>
    </submittedName>
</protein>
<dbReference type="GeneID" id="67000305"/>
<evidence type="ECO:0000313" key="1">
    <source>
        <dbReference type="EMBL" id="GIJ83173.1"/>
    </source>
</evidence>
<dbReference type="EMBL" id="BHVY01000001">
    <property type="protein sequence ID" value="GIJ83173.1"/>
    <property type="molecule type" value="Genomic_DNA"/>
</dbReference>
<organism evidence="1 2">
    <name type="scientific">Aspergillus pseudoviridinutans</name>
    <dbReference type="NCBI Taxonomy" id="1517512"/>
    <lineage>
        <taxon>Eukaryota</taxon>
        <taxon>Fungi</taxon>
        <taxon>Dikarya</taxon>
        <taxon>Ascomycota</taxon>
        <taxon>Pezizomycotina</taxon>
        <taxon>Eurotiomycetes</taxon>
        <taxon>Eurotiomycetidae</taxon>
        <taxon>Eurotiales</taxon>
        <taxon>Aspergillaceae</taxon>
        <taxon>Aspergillus</taxon>
        <taxon>Aspergillus subgen. Fumigati</taxon>
    </lineage>
</organism>